<evidence type="ECO:0000256" key="5">
    <source>
        <dbReference type="ARBA" id="ARBA00023136"/>
    </source>
</evidence>
<dbReference type="InterPro" id="IPR050833">
    <property type="entry name" value="Poly_Biosynth_Transport"/>
</dbReference>
<comment type="caution">
    <text evidence="7">The sequence shown here is derived from an EMBL/GenBank/DDBJ whole genome shotgun (WGS) entry which is preliminary data.</text>
</comment>
<proteinExistence type="predicted"/>
<dbReference type="PANTHER" id="PTHR30250">
    <property type="entry name" value="PST FAMILY PREDICTED COLANIC ACID TRANSPORTER"/>
    <property type="match status" value="1"/>
</dbReference>
<feature type="transmembrane region" description="Helical" evidence="6">
    <location>
        <begin position="188"/>
        <end position="209"/>
    </location>
</feature>
<feature type="transmembrane region" description="Helical" evidence="6">
    <location>
        <begin position="496"/>
        <end position="515"/>
    </location>
</feature>
<dbReference type="Pfam" id="PF01943">
    <property type="entry name" value="Polysacc_synt"/>
    <property type="match status" value="1"/>
</dbReference>
<dbReference type="GO" id="GO:0005886">
    <property type="term" value="C:plasma membrane"/>
    <property type="evidence" value="ECO:0007669"/>
    <property type="project" value="UniProtKB-SubCell"/>
</dbReference>
<evidence type="ECO:0000313" key="8">
    <source>
        <dbReference type="Proteomes" id="UP001281024"/>
    </source>
</evidence>
<feature type="transmembrane region" description="Helical" evidence="6">
    <location>
        <begin position="406"/>
        <end position="425"/>
    </location>
</feature>
<evidence type="ECO:0000256" key="3">
    <source>
        <dbReference type="ARBA" id="ARBA00022692"/>
    </source>
</evidence>
<protein>
    <submittedName>
        <fullName evidence="7">Oligosaccharide flippase family protein</fullName>
    </submittedName>
</protein>
<sequence>MRFKKNIITGELAKGTSWLTLGNVVSRLLGAIYVIPWTLMLGILSLQANTLFGKGYNVYQLFLMMSTVGLPSAVAKYTSVLVGKEKDLFLEKAFQLSLFSGLLFGVIFWILAPILAVGDINLIPVLHSLIPAVIIFPFLSVLRGKFQGQLDMEILAKSDIIEQLIRIVYMLLSAFSILDIFHGNWVNVVIQSTFAAFIGALAAIIYLLYKLYFFKAEKIHLFSKIELSENNSLVNSFKSFLPIVKQSIPFVFIGGFLTFYQWIDQYTFFPLMRIFHPDFPQIQLEDIFGRFNFNANKLIMLIVSLAMSVASTILPIISKNSSNLKETRNSIARGIKMLIAIISPSALIMYALAKPIYIIFYGKYGSLQDFVPIVQVSALVSIFMSSGMLLAMILQGIGKTRVVIKAIIYGIIFKILFQPFLIIVFPMLGAMIATFVGLIVSTMMMFAFIEINYQVSQNIEAGFLSSTFVSSIIMFALVCISDYFTQLFVSDSRIGQFLPCLISSLIGLFIIINCYKTNGILDEILTK</sequence>
<feature type="transmembrane region" description="Helical" evidence="6">
    <location>
        <begin position="461"/>
        <end position="484"/>
    </location>
</feature>
<keyword evidence="4 6" id="KW-1133">Transmembrane helix</keyword>
<feature type="transmembrane region" description="Helical" evidence="6">
    <location>
        <begin position="163"/>
        <end position="182"/>
    </location>
</feature>
<keyword evidence="3 6" id="KW-0812">Transmembrane</keyword>
<evidence type="ECO:0000256" key="4">
    <source>
        <dbReference type="ARBA" id="ARBA00022989"/>
    </source>
</evidence>
<keyword evidence="5 6" id="KW-0472">Membrane</keyword>
<dbReference type="EMBL" id="WERV01000005">
    <property type="protein sequence ID" value="MDV7715437.1"/>
    <property type="molecule type" value="Genomic_DNA"/>
</dbReference>
<evidence type="ECO:0000256" key="2">
    <source>
        <dbReference type="ARBA" id="ARBA00022475"/>
    </source>
</evidence>
<dbReference type="PANTHER" id="PTHR30250:SF21">
    <property type="entry name" value="LIPID II FLIPPASE MURJ"/>
    <property type="match status" value="1"/>
</dbReference>
<evidence type="ECO:0000256" key="6">
    <source>
        <dbReference type="SAM" id="Phobius"/>
    </source>
</evidence>
<accession>A0AAJ2P3Q5</accession>
<feature type="transmembrane region" description="Helical" evidence="6">
    <location>
        <begin position="298"/>
        <end position="317"/>
    </location>
</feature>
<feature type="transmembrane region" description="Helical" evidence="6">
    <location>
        <begin position="56"/>
        <end position="75"/>
    </location>
</feature>
<dbReference type="CDD" id="cd13124">
    <property type="entry name" value="MATE_SpoVB_like"/>
    <property type="match status" value="1"/>
</dbReference>
<feature type="transmembrane region" description="Helical" evidence="6">
    <location>
        <begin position="247"/>
        <end position="263"/>
    </location>
</feature>
<dbReference type="Proteomes" id="UP001281024">
    <property type="component" value="Unassembled WGS sequence"/>
</dbReference>
<feature type="transmembrane region" description="Helical" evidence="6">
    <location>
        <begin position="373"/>
        <end position="394"/>
    </location>
</feature>
<feature type="transmembrane region" description="Helical" evidence="6">
    <location>
        <begin position="431"/>
        <end position="449"/>
    </location>
</feature>
<evidence type="ECO:0000256" key="1">
    <source>
        <dbReference type="ARBA" id="ARBA00004651"/>
    </source>
</evidence>
<feature type="transmembrane region" description="Helical" evidence="6">
    <location>
        <begin position="21"/>
        <end position="44"/>
    </location>
</feature>
<comment type="subcellular location">
    <subcellularLocation>
        <location evidence="1">Cell membrane</location>
        <topology evidence="1">Multi-pass membrane protein</topology>
    </subcellularLocation>
</comment>
<dbReference type="AlphaFoldDB" id="A0AAJ2P3Q5"/>
<dbReference type="RefSeq" id="WP_317768342.1">
    <property type="nucleotide sequence ID" value="NZ_WERV01000005.1"/>
</dbReference>
<dbReference type="InterPro" id="IPR024923">
    <property type="entry name" value="PG_synth_SpoVB"/>
</dbReference>
<reference evidence="7" key="1">
    <citation type="submission" date="2019-10" db="EMBL/GenBank/DDBJ databases">
        <title>Malate fermentation in French cider.</title>
        <authorList>
            <person name="Cousin F.J."/>
            <person name="Medina Fernandez S."/>
            <person name="Misery B."/>
            <person name="Laplace J.-M."/>
            <person name="Cretenet M."/>
        </authorList>
    </citation>
    <scope>NUCLEOTIDE SEQUENCE</scope>
    <source>
        <strain evidence="7">UCMA15129</strain>
    </source>
</reference>
<organism evidence="7 8">
    <name type="scientific">Oenococcus oeni</name>
    <name type="common">Leuconostoc oenos</name>
    <dbReference type="NCBI Taxonomy" id="1247"/>
    <lineage>
        <taxon>Bacteria</taxon>
        <taxon>Bacillati</taxon>
        <taxon>Bacillota</taxon>
        <taxon>Bacilli</taxon>
        <taxon>Lactobacillales</taxon>
        <taxon>Lactobacillaceae</taxon>
        <taxon>Oenococcus</taxon>
    </lineage>
</organism>
<gene>
    <name evidence="7" type="ORF">GA838_06725</name>
</gene>
<dbReference type="InterPro" id="IPR002797">
    <property type="entry name" value="Polysacc_synth"/>
</dbReference>
<feature type="transmembrane region" description="Helical" evidence="6">
    <location>
        <begin position="338"/>
        <end position="361"/>
    </location>
</feature>
<feature type="transmembrane region" description="Helical" evidence="6">
    <location>
        <begin position="96"/>
        <end position="116"/>
    </location>
</feature>
<keyword evidence="2" id="KW-1003">Cell membrane</keyword>
<evidence type="ECO:0000313" key="7">
    <source>
        <dbReference type="EMBL" id="MDV7715437.1"/>
    </source>
</evidence>
<name>A0AAJ2P3Q5_OENOE</name>
<feature type="transmembrane region" description="Helical" evidence="6">
    <location>
        <begin position="122"/>
        <end position="142"/>
    </location>
</feature>